<sequence>MGLDGRYLRVTAVELARMIEDPEGAYEFTWGLPDDRVLWVHKAWDAISVILRHAGPPVDLVALDVVDGEETLPVGEWGVQILRPPKYLDAGQVGIAAGALSRTSYDKLIEGPDPALLAQCYGLRGGWDGADVEWVRRWFEPVIPFFRATADKGDAILAWID</sequence>
<dbReference type="RefSeq" id="WP_344976401.1">
    <property type="nucleotide sequence ID" value="NZ_BAAAVI010000040.1"/>
</dbReference>
<dbReference type="SUPFAM" id="SSF111069">
    <property type="entry name" value="Hypothetical protein yfbM"/>
    <property type="match status" value="1"/>
</dbReference>
<protein>
    <recommendedName>
        <fullName evidence="3">DUF1877 domain-containing protein</fullName>
    </recommendedName>
</protein>
<reference evidence="2" key="1">
    <citation type="journal article" date="2019" name="Int. J. Syst. Evol. Microbiol.">
        <title>The Global Catalogue of Microorganisms (GCM) 10K type strain sequencing project: providing services to taxonomists for standard genome sequencing and annotation.</title>
        <authorList>
            <consortium name="The Broad Institute Genomics Platform"/>
            <consortium name="The Broad Institute Genome Sequencing Center for Infectious Disease"/>
            <person name="Wu L."/>
            <person name="Ma J."/>
        </authorList>
    </citation>
    <scope>NUCLEOTIDE SEQUENCE [LARGE SCALE GENOMIC DNA]</scope>
    <source>
        <strain evidence="2">JCM 6242</strain>
    </source>
</reference>
<dbReference type="InterPro" id="IPR015068">
    <property type="entry name" value="DUF1877"/>
</dbReference>
<keyword evidence="2" id="KW-1185">Reference proteome</keyword>
<name>A0ABP6IJX8_9ACTN</name>
<evidence type="ECO:0008006" key="3">
    <source>
        <dbReference type="Google" id="ProtNLM"/>
    </source>
</evidence>
<dbReference type="Pfam" id="PF08974">
    <property type="entry name" value="DUF1877"/>
    <property type="match status" value="1"/>
</dbReference>
<accession>A0ABP6IJX8</accession>
<dbReference type="Gene3D" id="3.40.1760.10">
    <property type="entry name" value="YfbM-like super family"/>
    <property type="match status" value="1"/>
</dbReference>
<proteinExistence type="predicted"/>
<evidence type="ECO:0000313" key="2">
    <source>
        <dbReference type="Proteomes" id="UP001500831"/>
    </source>
</evidence>
<gene>
    <name evidence="1" type="ORF">GCM10010517_50540</name>
</gene>
<evidence type="ECO:0000313" key="1">
    <source>
        <dbReference type="EMBL" id="GAA2886751.1"/>
    </source>
</evidence>
<dbReference type="Proteomes" id="UP001500831">
    <property type="component" value="Unassembled WGS sequence"/>
</dbReference>
<comment type="caution">
    <text evidence="1">The sequence shown here is derived from an EMBL/GenBank/DDBJ whole genome shotgun (WGS) entry which is preliminary data.</text>
</comment>
<dbReference type="EMBL" id="BAAAVI010000040">
    <property type="protein sequence ID" value="GAA2886751.1"/>
    <property type="molecule type" value="Genomic_DNA"/>
</dbReference>
<dbReference type="InterPro" id="IPR035944">
    <property type="entry name" value="YfbM-like_sf"/>
</dbReference>
<organism evidence="1 2">
    <name type="scientific">Streptosporangium fragile</name>
    <dbReference type="NCBI Taxonomy" id="46186"/>
    <lineage>
        <taxon>Bacteria</taxon>
        <taxon>Bacillati</taxon>
        <taxon>Actinomycetota</taxon>
        <taxon>Actinomycetes</taxon>
        <taxon>Streptosporangiales</taxon>
        <taxon>Streptosporangiaceae</taxon>
        <taxon>Streptosporangium</taxon>
    </lineage>
</organism>